<evidence type="ECO:0000313" key="3">
    <source>
        <dbReference type="Proteomes" id="UP000295252"/>
    </source>
</evidence>
<dbReference type="Gene3D" id="2.40.10.120">
    <property type="match status" value="1"/>
</dbReference>
<dbReference type="EMBL" id="HG739259">
    <property type="protein sequence ID" value="CDP17711.1"/>
    <property type="molecule type" value="Genomic_DNA"/>
</dbReference>
<dbReference type="SUPFAM" id="SSF50494">
    <property type="entry name" value="Trypsin-like serine proteases"/>
    <property type="match status" value="1"/>
</dbReference>
<protein>
    <submittedName>
        <fullName evidence="2">DH200=94 genomic scaffold, scaffold_175</fullName>
    </submittedName>
</protein>
<dbReference type="SUPFAM" id="SSF50156">
    <property type="entry name" value="PDZ domain-like"/>
    <property type="match status" value="1"/>
</dbReference>
<dbReference type="Pfam" id="PF13365">
    <property type="entry name" value="Trypsin_2"/>
    <property type="match status" value="1"/>
</dbReference>
<keyword evidence="3" id="KW-1185">Reference proteome</keyword>
<dbReference type="AlphaFoldDB" id="A0A068VAI6"/>
<dbReference type="Proteomes" id="UP000295252">
    <property type="component" value="Unassembled WGS sequence"/>
</dbReference>
<dbReference type="OrthoDB" id="4217619at2759"/>
<dbReference type="InParanoid" id="A0A068VAI6"/>
<dbReference type="GO" id="GO:0006508">
    <property type="term" value="P:proteolysis"/>
    <property type="evidence" value="ECO:0007669"/>
    <property type="project" value="InterPro"/>
</dbReference>
<dbReference type="STRING" id="49390.A0A068VAI6"/>
<sequence length="299" mass="32498">MSKIASGIIIDDCGIILTYAKAVDDVEGVKVILHDGRDYWAKVLHIDCVSSIAMIKIEPKPARPLPTARLGTPTSVKQGDSVFSWGSPYFVKNTLTAGIVSAVDRTNHDILHLCLRGPRLEYIQTDCPLLVGSFGGPLLDVNGEVIGINTLSVDLNNSKGLSFAVSIGEIKTIKEHFIKHRKVLRPMLGFVLTDLNATLIEHLKETRPPFPNVQGGVLVNDAPRSLPAFAAGIRPGHVVVGFDGKPVQSIKEIVTIMKNSVEHDGSFGSFELMVIGPDDNDYKTFTVTSKEWASRYAVV</sequence>
<reference evidence="3" key="1">
    <citation type="journal article" date="2014" name="Science">
        <title>The coffee genome provides insight into the convergent evolution of caffeine biosynthesis.</title>
        <authorList>
            <person name="Denoeud F."/>
            <person name="Carretero-Paulet L."/>
            <person name="Dereeper A."/>
            <person name="Droc G."/>
            <person name="Guyot R."/>
            <person name="Pietrella M."/>
            <person name="Zheng C."/>
            <person name="Alberti A."/>
            <person name="Anthony F."/>
            <person name="Aprea G."/>
            <person name="Aury J.M."/>
            <person name="Bento P."/>
            <person name="Bernard M."/>
            <person name="Bocs S."/>
            <person name="Campa C."/>
            <person name="Cenci A."/>
            <person name="Combes M.C."/>
            <person name="Crouzillat D."/>
            <person name="Da Silva C."/>
            <person name="Daddiego L."/>
            <person name="De Bellis F."/>
            <person name="Dussert S."/>
            <person name="Garsmeur O."/>
            <person name="Gayraud T."/>
            <person name="Guignon V."/>
            <person name="Jahn K."/>
            <person name="Jamilloux V."/>
            <person name="Joet T."/>
            <person name="Labadie K."/>
            <person name="Lan T."/>
            <person name="Leclercq J."/>
            <person name="Lepelley M."/>
            <person name="Leroy T."/>
            <person name="Li L.T."/>
            <person name="Librado P."/>
            <person name="Lopez L."/>
            <person name="Munoz A."/>
            <person name="Noel B."/>
            <person name="Pallavicini A."/>
            <person name="Perrotta G."/>
            <person name="Poncet V."/>
            <person name="Pot D."/>
            <person name="Priyono X."/>
            <person name="Rigoreau M."/>
            <person name="Rouard M."/>
            <person name="Rozas J."/>
            <person name="Tranchant-Dubreuil C."/>
            <person name="VanBuren R."/>
            <person name="Zhang Q."/>
            <person name="Andrade A.C."/>
            <person name="Argout X."/>
            <person name="Bertrand B."/>
            <person name="de Kochko A."/>
            <person name="Graziosi G."/>
            <person name="Henry R.J."/>
            <person name="Jayarama X."/>
            <person name="Ming R."/>
            <person name="Nagai C."/>
            <person name="Rounsley S."/>
            <person name="Sankoff D."/>
            <person name="Giuliano G."/>
            <person name="Albert V.A."/>
            <person name="Wincker P."/>
            <person name="Lashermes P."/>
        </authorList>
    </citation>
    <scope>NUCLEOTIDE SEQUENCE [LARGE SCALE GENOMIC DNA]</scope>
    <source>
        <strain evidence="3">cv. DH200-94</strain>
    </source>
</reference>
<dbReference type="InterPro" id="IPR001940">
    <property type="entry name" value="Peptidase_S1C"/>
</dbReference>
<dbReference type="OMA" id="CESHEPV"/>
<gene>
    <name evidence="2" type="ORF">GSCOC_T00000585001</name>
</gene>
<dbReference type="InterPro" id="IPR009003">
    <property type="entry name" value="Peptidase_S1_PA"/>
</dbReference>
<accession>A0A068VAI6</accession>
<dbReference type="InterPro" id="IPR036034">
    <property type="entry name" value="PDZ_sf"/>
</dbReference>
<dbReference type="Gene3D" id="2.30.42.10">
    <property type="match status" value="1"/>
</dbReference>
<proteinExistence type="inferred from homology"/>
<dbReference type="PRINTS" id="PR00834">
    <property type="entry name" value="PROTEASES2C"/>
</dbReference>
<dbReference type="GO" id="GO:0004252">
    <property type="term" value="F:serine-type endopeptidase activity"/>
    <property type="evidence" value="ECO:0007669"/>
    <property type="project" value="InterPro"/>
</dbReference>
<evidence type="ECO:0000313" key="2">
    <source>
        <dbReference type="EMBL" id="CDP17711.1"/>
    </source>
</evidence>
<evidence type="ECO:0000256" key="1">
    <source>
        <dbReference type="ARBA" id="ARBA00010541"/>
    </source>
</evidence>
<dbReference type="Gramene" id="CDP17711">
    <property type="protein sequence ID" value="CDP17711"/>
    <property type="gene ID" value="GSCOC_T00000585001"/>
</dbReference>
<comment type="similarity">
    <text evidence="1">Belongs to the peptidase S1C family.</text>
</comment>
<organism evidence="2 3">
    <name type="scientific">Coffea canephora</name>
    <name type="common">Robusta coffee</name>
    <dbReference type="NCBI Taxonomy" id="49390"/>
    <lineage>
        <taxon>Eukaryota</taxon>
        <taxon>Viridiplantae</taxon>
        <taxon>Streptophyta</taxon>
        <taxon>Embryophyta</taxon>
        <taxon>Tracheophyta</taxon>
        <taxon>Spermatophyta</taxon>
        <taxon>Magnoliopsida</taxon>
        <taxon>eudicotyledons</taxon>
        <taxon>Gunneridae</taxon>
        <taxon>Pentapetalae</taxon>
        <taxon>asterids</taxon>
        <taxon>lamiids</taxon>
        <taxon>Gentianales</taxon>
        <taxon>Rubiaceae</taxon>
        <taxon>Ixoroideae</taxon>
        <taxon>Gardenieae complex</taxon>
        <taxon>Bertiereae - Coffeeae clade</taxon>
        <taxon>Coffeeae</taxon>
        <taxon>Coffea</taxon>
    </lineage>
</organism>
<name>A0A068VAI6_COFCA</name>
<dbReference type="PANTHER" id="PTHR22939">
    <property type="entry name" value="SERINE PROTEASE FAMILY S1C HTRA-RELATED"/>
    <property type="match status" value="1"/>
</dbReference>
<dbReference type="PhylomeDB" id="A0A068VAI6"/>
<dbReference type="PANTHER" id="PTHR22939:SF125">
    <property type="entry name" value="PROTEASE DO-LIKE 14-RELATED"/>
    <property type="match status" value="1"/>
</dbReference>